<dbReference type="PROSITE" id="PS50888">
    <property type="entry name" value="BHLH"/>
    <property type="match status" value="1"/>
</dbReference>
<dbReference type="PANTHER" id="PTHR19290">
    <property type="entry name" value="BASIC HELIX-LOOP-HELIX PROTEIN NEUROGENIN-RELATED"/>
    <property type="match status" value="1"/>
</dbReference>
<keyword evidence="9" id="KW-1185">Reference proteome</keyword>
<name>A0A7M7NE81_STRPU</name>
<keyword evidence="4" id="KW-0524">Neurogenesis</keyword>
<dbReference type="InParanoid" id="A0A7M7NE81"/>
<evidence type="ECO:0000256" key="6">
    <source>
        <dbReference type="SAM" id="MobiDB-lite"/>
    </source>
</evidence>
<dbReference type="FunCoup" id="A0A7M7NE81">
    <property type="interactions" value="164"/>
</dbReference>
<dbReference type="GO" id="GO:0070888">
    <property type="term" value="F:E-box binding"/>
    <property type="evidence" value="ECO:0000318"/>
    <property type="project" value="GO_Central"/>
</dbReference>
<keyword evidence="2" id="KW-0217">Developmental protein</keyword>
<dbReference type="EnsemblMetazoa" id="XM_030979209">
    <property type="protein sequence ID" value="XP_030835069"/>
    <property type="gene ID" value="LOC115921604"/>
</dbReference>
<evidence type="ECO:0000256" key="4">
    <source>
        <dbReference type="ARBA" id="ARBA00022902"/>
    </source>
</evidence>
<proteinExistence type="predicted"/>
<dbReference type="GO" id="GO:0061564">
    <property type="term" value="P:axon development"/>
    <property type="evidence" value="ECO:0000318"/>
    <property type="project" value="GO_Central"/>
</dbReference>
<evidence type="ECO:0000256" key="3">
    <source>
        <dbReference type="ARBA" id="ARBA00022782"/>
    </source>
</evidence>
<accession>A0A7M7NE81</accession>
<evidence type="ECO:0000256" key="1">
    <source>
        <dbReference type="ARBA" id="ARBA00004123"/>
    </source>
</evidence>
<dbReference type="KEGG" id="spu:115921604"/>
<dbReference type="SMART" id="SM00353">
    <property type="entry name" value="HLH"/>
    <property type="match status" value="1"/>
</dbReference>
<dbReference type="RefSeq" id="XP_030835069.1">
    <property type="nucleotide sequence ID" value="XM_030979209.1"/>
</dbReference>
<protein>
    <recommendedName>
        <fullName evidence="7">BHLH domain-containing protein</fullName>
    </recommendedName>
</protein>
<evidence type="ECO:0000256" key="5">
    <source>
        <dbReference type="ARBA" id="ARBA00023242"/>
    </source>
</evidence>
<dbReference type="Proteomes" id="UP000007110">
    <property type="component" value="Unassembled WGS sequence"/>
</dbReference>
<feature type="domain" description="BHLH" evidence="7">
    <location>
        <begin position="57"/>
        <end position="109"/>
    </location>
</feature>
<dbReference type="GO" id="GO:0048663">
    <property type="term" value="P:neuron fate commitment"/>
    <property type="evidence" value="ECO:0000318"/>
    <property type="project" value="GO_Central"/>
</dbReference>
<dbReference type="GO" id="GO:0007423">
    <property type="term" value="P:sensory organ development"/>
    <property type="evidence" value="ECO:0000318"/>
    <property type="project" value="GO_Central"/>
</dbReference>
<evidence type="ECO:0000256" key="2">
    <source>
        <dbReference type="ARBA" id="ARBA00022473"/>
    </source>
</evidence>
<feature type="region of interest" description="Disordered" evidence="6">
    <location>
        <begin position="114"/>
        <end position="149"/>
    </location>
</feature>
<dbReference type="SUPFAM" id="SSF47459">
    <property type="entry name" value="HLH, helix-loop-helix DNA-binding domain"/>
    <property type="match status" value="1"/>
</dbReference>
<sequence length="149" mass="16753">MIDCDSVTTVSSSPDSAAMSGDEVDISRSGEPTSHFLADLKQRHSEISVTCDTDTDKRRLLTNHRERKRMRSLNDAMDRLRNVVPHYPSKRRLSKMETLLLAQSYIMALSSLLQDKGSSEEDADEDGVDSDHGGCDDDIEEEEEEEEEC</sequence>
<dbReference type="InterPro" id="IPR036638">
    <property type="entry name" value="HLH_DNA-bd_sf"/>
</dbReference>
<dbReference type="PANTHER" id="PTHR19290:SF162">
    <property type="entry name" value="TRANSCRIPTION FACTOR ATOH7"/>
    <property type="match status" value="1"/>
</dbReference>
<evidence type="ECO:0000313" key="8">
    <source>
        <dbReference type="EnsemblMetazoa" id="XP_030835069"/>
    </source>
</evidence>
<evidence type="ECO:0000313" key="9">
    <source>
        <dbReference type="Proteomes" id="UP000007110"/>
    </source>
</evidence>
<dbReference type="CDD" id="cd11390">
    <property type="entry name" value="bHLH_TS"/>
    <property type="match status" value="1"/>
</dbReference>
<dbReference type="GO" id="GO:0005634">
    <property type="term" value="C:nucleus"/>
    <property type="evidence" value="ECO:0000318"/>
    <property type="project" value="GO_Central"/>
</dbReference>
<feature type="compositionally biased region" description="Acidic residues" evidence="6">
    <location>
        <begin position="136"/>
        <end position="149"/>
    </location>
</feature>
<dbReference type="OrthoDB" id="5969565at2759"/>
<dbReference type="Gene3D" id="4.10.280.10">
    <property type="entry name" value="Helix-loop-helix DNA-binding domain"/>
    <property type="match status" value="1"/>
</dbReference>
<feature type="compositionally biased region" description="Low complexity" evidence="6">
    <location>
        <begin position="1"/>
        <end position="18"/>
    </location>
</feature>
<keyword evidence="5" id="KW-0539">Nucleus</keyword>
<dbReference type="AlphaFoldDB" id="A0A7M7NE81"/>
<dbReference type="GO" id="GO:0046983">
    <property type="term" value="F:protein dimerization activity"/>
    <property type="evidence" value="ECO:0007669"/>
    <property type="project" value="InterPro"/>
</dbReference>
<reference evidence="9" key="1">
    <citation type="submission" date="2015-02" db="EMBL/GenBank/DDBJ databases">
        <title>Genome sequencing for Strongylocentrotus purpuratus.</title>
        <authorList>
            <person name="Murali S."/>
            <person name="Liu Y."/>
            <person name="Vee V."/>
            <person name="English A."/>
            <person name="Wang M."/>
            <person name="Skinner E."/>
            <person name="Han Y."/>
            <person name="Muzny D.M."/>
            <person name="Worley K.C."/>
            <person name="Gibbs R.A."/>
        </authorList>
    </citation>
    <scope>NUCLEOTIDE SEQUENCE</scope>
</reference>
<dbReference type="Pfam" id="PF00010">
    <property type="entry name" value="HLH"/>
    <property type="match status" value="1"/>
</dbReference>
<dbReference type="GeneID" id="115921604"/>
<feature type="region of interest" description="Disordered" evidence="6">
    <location>
        <begin position="1"/>
        <end position="29"/>
    </location>
</feature>
<evidence type="ECO:0000259" key="7">
    <source>
        <dbReference type="PROSITE" id="PS50888"/>
    </source>
</evidence>
<keyword evidence="3" id="KW-0221">Differentiation</keyword>
<dbReference type="GO" id="GO:0000981">
    <property type="term" value="F:DNA-binding transcription factor activity, RNA polymerase II-specific"/>
    <property type="evidence" value="ECO:0000318"/>
    <property type="project" value="GO_Central"/>
</dbReference>
<reference evidence="8" key="2">
    <citation type="submission" date="2021-01" db="UniProtKB">
        <authorList>
            <consortium name="EnsemblMetazoa"/>
        </authorList>
    </citation>
    <scope>IDENTIFICATION</scope>
</reference>
<dbReference type="InterPro" id="IPR011598">
    <property type="entry name" value="bHLH_dom"/>
</dbReference>
<organism evidence="8 9">
    <name type="scientific">Strongylocentrotus purpuratus</name>
    <name type="common">Purple sea urchin</name>
    <dbReference type="NCBI Taxonomy" id="7668"/>
    <lineage>
        <taxon>Eukaryota</taxon>
        <taxon>Metazoa</taxon>
        <taxon>Echinodermata</taxon>
        <taxon>Eleutherozoa</taxon>
        <taxon>Echinozoa</taxon>
        <taxon>Echinoidea</taxon>
        <taxon>Euechinoidea</taxon>
        <taxon>Echinacea</taxon>
        <taxon>Camarodonta</taxon>
        <taxon>Echinidea</taxon>
        <taxon>Strongylocentrotidae</taxon>
        <taxon>Strongylocentrotus</taxon>
    </lineage>
</organism>
<dbReference type="GO" id="GO:0045944">
    <property type="term" value="P:positive regulation of transcription by RNA polymerase II"/>
    <property type="evidence" value="ECO:0000318"/>
    <property type="project" value="GO_Central"/>
</dbReference>
<comment type="subcellular location">
    <subcellularLocation>
        <location evidence="1">Nucleus</location>
    </subcellularLocation>
</comment>
<dbReference type="InterPro" id="IPR050359">
    <property type="entry name" value="bHLH_transcription_factors"/>
</dbReference>